<comment type="caution">
    <text evidence="2">The sequence shown here is derived from an EMBL/GenBank/DDBJ whole genome shotgun (WGS) entry which is preliminary data.</text>
</comment>
<evidence type="ECO:0000256" key="1">
    <source>
        <dbReference type="SAM" id="MobiDB-lite"/>
    </source>
</evidence>
<dbReference type="EMBL" id="NBSH01000006">
    <property type="protein sequence ID" value="ORX37089.1"/>
    <property type="molecule type" value="Genomic_DNA"/>
</dbReference>
<accession>A0A1Y1UGI6</accession>
<feature type="compositionally biased region" description="Polar residues" evidence="1">
    <location>
        <begin position="123"/>
        <end position="132"/>
    </location>
</feature>
<gene>
    <name evidence="2" type="ORF">BD324DRAFT_624743</name>
</gene>
<evidence type="ECO:0000313" key="3">
    <source>
        <dbReference type="Proteomes" id="UP000193218"/>
    </source>
</evidence>
<dbReference type="RefSeq" id="XP_021871127.1">
    <property type="nucleotide sequence ID" value="XM_022015730.1"/>
</dbReference>
<organism evidence="2 3">
    <name type="scientific">Kockovaella imperatae</name>
    <dbReference type="NCBI Taxonomy" id="4999"/>
    <lineage>
        <taxon>Eukaryota</taxon>
        <taxon>Fungi</taxon>
        <taxon>Dikarya</taxon>
        <taxon>Basidiomycota</taxon>
        <taxon>Agaricomycotina</taxon>
        <taxon>Tremellomycetes</taxon>
        <taxon>Tremellales</taxon>
        <taxon>Cuniculitremaceae</taxon>
        <taxon>Kockovaella</taxon>
    </lineage>
</organism>
<feature type="non-terminal residue" evidence="2">
    <location>
        <position position="727"/>
    </location>
</feature>
<evidence type="ECO:0000313" key="2">
    <source>
        <dbReference type="EMBL" id="ORX37089.1"/>
    </source>
</evidence>
<protein>
    <submittedName>
        <fullName evidence="2">Uncharacterized protein</fullName>
    </submittedName>
</protein>
<name>A0A1Y1UGI6_9TREE</name>
<reference evidence="2 3" key="1">
    <citation type="submission" date="2017-03" db="EMBL/GenBank/DDBJ databases">
        <title>Widespread Adenine N6-methylation of Active Genes in Fungi.</title>
        <authorList>
            <consortium name="DOE Joint Genome Institute"/>
            <person name="Mondo S.J."/>
            <person name="Dannebaum R.O."/>
            <person name="Kuo R.C."/>
            <person name="Louie K.B."/>
            <person name="Bewick A.J."/>
            <person name="Labutti K."/>
            <person name="Haridas S."/>
            <person name="Kuo A."/>
            <person name="Salamov A."/>
            <person name="Ahrendt S.R."/>
            <person name="Lau R."/>
            <person name="Bowen B.P."/>
            <person name="Lipzen A."/>
            <person name="Sullivan W."/>
            <person name="Andreopoulos W.B."/>
            <person name="Clum A."/>
            <person name="Lindquist E."/>
            <person name="Daum C."/>
            <person name="Northen T.R."/>
            <person name="Ramamoorthy G."/>
            <person name="Schmitz R.J."/>
            <person name="Gryganskyi A."/>
            <person name="Culley D."/>
            <person name="Magnuson J."/>
            <person name="James T.Y."/>
            <person name="O'Malley M.A."/>
            <person name="Stajich J.E."/>
            <person name="Spatafora J.W."/>
            <person name="Visel A."/>
            <person name="Grigoriev I.V."/>
        </authorList>
    </citation>
    <scope>NUCLEOTIDE SEQUENCE [LARGE SCALE GENOMIC DNA]</scope>
    <source>
        <strain evidence="2 3">NRRL Y-17943</strain>
    </source>
</reference>
<dbReference type="GeneID" id="33557539"/>
<sequence>MSCGGISSALRRLPPSTIAHIQSFVPPSAWLINRNYATSADIPGPSAWQHQEHSQRTGRRPRGQPRPDLINLDTFLGSQGARTVRQPRSSDQLRSIGDALNAGAIDEAIRMGRRRAEALNAIAKQQESSSTARDQREGGQPLPLPPESSAGTRSLATSSIVPEVFILLQSFLEAENHPEAYAEIFQYCQRLGLVRKGQMMADHTLRLARVAVRNPNSAWIENLENFIKLPETMNMPERPLQLPLEPRSRIIFGLMRARKQRISIPGVIQMFMDEVAHGDINAHRPGSLVSWVIIASHQRGIGQTLKFQKQFMDHVERIAERRSNHVWSGDDITAMIKFHEIILSAIVTARAQDAQQSLPPWIVGSRIPSRIADQLLNLIGGADQLTTSFITIWMQAELAAKRYDQAKAVWDIFDLSAQPDELHQSLASSYLDVESFSSRPRPDMKAWSVYFRLRKALPAANETEPSLQVMLRRMYDTVPIANFTTPALNDILALIAHPTQYQGGAVNPNENLPMLLLLLKHYDWDPAGEFGPRPDSRTIRLAVSALVNLWRCFGAYFDPLFGSYAAHLARTSRQIRKTDCLLRAEWRMVEGALRGVLGDAETEYVTSDILERICSSAEMDTLQVSRGGVHVMPDGSTLPDILIRPVSLLVENAINLVLSERCETQLEVETALERLMERTYERIVPQQPIAWHAVEGDRTWHAVRDEPEVKDEVSDRREYLVNRPEEI</sequence>
<dbReference type="AlphaFoldDB" id="A0A1Y1UGI6"/>
<proteinExistence type="predicted"/>
<dbReference type="InParanoid" id="A0A1Y1UGI6"/>
<dbReference type="Proteomes" id="UP000193218">
    <property type="component" value="Unassembled WGS sequence"/>
</dbReference>
<feature type="region of interest" description="Disordered" evidence="1">
    <location>
        <begin position="42"/>
        <end position="68"/>
    </location>
</feature>
<keyword evidence="3" id="KW-1185">Reference proteome</keyword>
<feature type="region of interest" description="Disordered" evidence="1">
    <location>
        <begin position="122"/>
        <end position="153"/>
    </location>
</feature>